<accession>A0A9D4MXZ9</accession>
<name>A0A9D4MXZ9_DREPO</name>
<keyword evidence="4" id="KW-1185">Reference proteome</keyword>
<evidence type="ECO:0000313" key="4">
    <source>
        <dbReference type="Proteomes" id="UP000828390"/>
    </source>
</evidence>
<feature type="transmembrane region" description="Helical" evidence="2">
    <location>
        <begin position="75"/>
        <end position="94"/>
    </location>
</feature>
<evidence type="ECO:0000256" key="1">
    <source>
        <dbReference type="SAM" id="Coils"/>
    </source>
</evidence>
<evidence type="ECO:0000256" key="2">
    <source>
        <dbReference type="SAM" id="Phobius"/>
    </source>
</evidence>
<dbReference type="Proteomes" id="UP000828390">
    <property type="component" value="Unassembled WGS sequence"/>
</dbReference>
<evidence type="ECO:0000313" key="3">
    <source>
        <dbReference type="EMBL" id="KAH3884408.1"/>
    </source>
</evidence>
<dbReference type="AlphaFoldDB" id="A0A9D4MXZ9"/>
<reference evidence="3" key="1">
    <citation type="journal article" date="2019" name="bioRxiv">
        <title>The Genome of the Zebra Mussel, Dreissena polymorpha: A Resource for Invasive Species Research.</title>
        <authorList>
            <person name="McCartney M.A."/>
            <person name="Auch B."/>
            <person name="Kono T."/>
            <person name="Mallez S."/>
            <person name="Zhang Y."/>
            <person name="Obille A."/>
            <person name="Becker A."/>
            <person name="Abrahante J.E."/>
            <person name="Garbe J."/>
            <person name="Badalamenti J.P."/>
            <person name="Herman A."/>
            <person name="Mangelson H."/>
            <person name="Liachko I."/>
            <person name="Sullivan S."/>
            <person name="Sone E.D."/>
            <person name="Koren S."/>
            <person name="Silverstein K.A.T."/>
            <person name="Beckman K.B."/>
            <person name="Gohl D.M."/>
        </authorList>
    </citation>
    <scope>NUCLEOTIDE SEQUENCE</scope>
    <source>
        <strain evidence="3">Duluth1</strain>
        <tissue evidence="3">Whole animal</tissue>
    </source>
</reference>
<keyword evidence="1" id="KW-0175">Coiled coil</keyword>
<keyword evidence="2" id="KW-1133">Transmembrane helix</keyword>
<sequence length="106" mass="12681">MLDAVYWSRVWTVIPLFVYFPQEKKVDLKETLIADLEEKRRSVELERSQLELTGGHCNFLLSTSLGMLGWCKSQFLLIFSSTIIYEIYIVELSYSPRHRRSRYRER</sequence>
<comment type="caution">
    <text evidence="3">The sequence shown here is derived from an EMBL/GenBank/DDBJ whole genome shotgun (WGS) entry which is preliminary data.</text>
</comment>
<keyword evidence="2" id="KW-0812">Transmembrane</keyword>
<proteinExistence type="predicted"/>
<organism evidence="3 4">
    <name type="scientific">Dreissena polymorpha</name>
    <name type="common">Zebra mussel</name>
    <name type="synonym">Mytilus polymorpha</name>
    <dbReference type="NCBI Taxonomy" id="45954"/>
    <lineage>
        <taxon>Eukaryota</taxon>
        <taxon>Metazoa</taxon>
        <taxon>Spiralia</taxon>
        <taxon>Lophotrochozoa</taxon>
        <taxon>Mollusca</taxon>
        <taxon>Bivalvia</taxon>
        <taxon>Autobranchia</taxon>
        <taxon>Heteroconchia</taxon>
        <taxon>Euheterodonta</taxon>
        <taxon>Imparidentia</taxon>
        <taxon>Neoheterodontei</taxon>
        <taxon>Myida</taxon>
        <taxon>Dreissenoidea</taxon>
        <taxon>Dreissenidae</taxon>
        <taxon>Dreissena</taxon>
    </lineage>
</organism>
<gene>
    <name evidence="3" type="ORF">DPMN_008386</name>
</gene>
<reference evidence="3" key="2">
    <citation type="submission" date="2020-11" db="EMBL/GenBank/DDBJ databases">
        <authorList>
            <person name="McCartney M.A."/>
            <person name="Auch B."/>
            <person name="Kono T."/>
            <person name="Mallez S."/>
            <person name="Becker A."/>
            <person name="Gohl D.M."/>
            <person name="Silverstein K.A.T."/>
            <person name="Koren S."/>
            <person name="Bechman K.B."/>
            <person name="Herman A."/>
            <person name="Abrahante J.E."/>
            <person name="Garbe J."/>
        </authorList>
    </citation>
    <scope>NUCLEOTIDE SEQUENCE</scope>
    <source>
        <strain evidence="3">Duluth1</strain>
        <tissue evidence="3">Whole animal</tissue>
    </source>
</reference>
<feature type="coiled-coil region" evidence="1">
    <location>
        <begin position="26"/>
        <end position="53"/>
    </location>
</feature>
<dbReference type="EMBL" id="JAIWYP010000001">
    <property type="protein sequence ID" value="KAH3884408.1"/>
    <property type="molecule type" value="Genomic_DNA"/>
</dbReference>
<protein>
    <submittedName>
        <fullName evidence="3">Uncharacterized protein</fullName>
    </submittedName>
</protein>
<keyword evidence="2" id="KW-0472">Membrane</keyword>